<accession>A0A8J6HB99</accession>
<evidence type="ECO:0000313" key="1">
    <source>
        <dbReference type="EMBL" id="KAH0810887.1"/>
    </source>
</evidence>
<protein>
    <submittedName>
        <fullName evidence="1">Uncharacterized protein</fullName>
    </submittedName>
</protein>
<reference evidence="1" key="2">
    <citation type="submission" date="2021-08" db="EMBL/GenBank/DDBJ databases">
        <authorList>
            <person name="Eriksson T."/>
        </authorList>
    </citation>
    <scope>NUCLEOTIDE SEQUENCE</scope>
    <source>
        <strain evidence="1">Stoneville</strain>
        <tissue evidence="1">Whole head</tissue>
    </source>
</reference>
<dbReference type="EMBL" id="JABDTM020027195">
    <property type="protein sequence ID" value="KAH0810887.1"/>
    <property type="molecule type" value="Genomic_DNA"/>
</dbReference>
<reference evidence="1" key="1">
    <citation type="journal article" date="2020" name="J Insects Food Feed">
        <title>The yellow mealworm (Tenebrio molitor) genome: a resource for the emerging insects as food and feed industry.</title>
        <authorList>
            <person name="Eriksson T."/>
            <person name="Andere A."/>
            <person name="Kelstrup H."/>
            <person name="Emery V."/>
            <person name="Picard C."/>
        </authorList>
    </citation>
    <scope>NUCLEOTIDE SEQUENCE</scope>
    <source>
        <strain evidence="1">Stoneville</strain>
        <tissue evidence="1">Whole head</tissue>
    </source>
</reference>
<name>A0A8J6HB99_TENMO</name>
<keyword evidence="2" id="KW-1185">Reference proteome</keyword>
<dbReference type="Proteomes" id="UP000719412">
    <property type="component" value="Unassembled WGS sequence"/>
</dbReference>
<evidence type="ECO:0000313" key="2">
    <source>
        <dbReference type="Proteomes" id="UP000719412"/>
    </source>
</evidence>
<dbReference type="AlphaFoldDB" id="A0A8J6HB99"/>
<proteinExistence type="predicted"/>
<organism evidence="1 2">
    <name type="scientific">Tenebrio molitor</name>
    <name type="common">Yellow mealworm beetle</name>
    <dbReference type="NCBI Taxonomy" id="7067"/>
    <lineage>
        <taxon>Eukaryota</taxon>
        <taxon>Metazoa</taxon>
        <taxon>Ecdysozoa</taxon>
        <taxon>Arthropoda</taxon>
        <taxon>Hexapoda</taxon>
        <taxon>Insecta</taxon>
        <taxon>Pterygota</taxon>
        <taxon>Neoptera</taxon>
        <taxon>Endopterygota</taxon>
        <taxon>Coleoptera</taxon>
        <taxon>Polyphaga</taxon>
        <taxon>Cucujiformia</taxon>
        <taxon>Tenebrionidae</taxon>
        <taxon>Tenebrio</taxon>
    </lineage>
</organism>
<gene>
    <name evidence="1" type="ORF">GEV33_011905</name>
</gene>
<comment type="caution">
    <text evidence="1">The sequence shown here is derived from an EMBL/GenBank/DDBJ whole genome shotgun (WGS) entry which is preliminary data.</text>
</comment>
<sequence length="662" mass="74239">MGARYVFKSYDAFCSNFGSNEERFVMKENRIENQRGVEWLKVIVQEDDFAGLPGYPIVATARQNSQPQEIPSCPSVRESFVSSRKPCQFAVKRNVIVCSGRSKNGKNLCQSNVLSLTGSQTFQKAADTLSPAHSNDPAKDGTILLKHRTTALITVESRLCSREHQTVVEWWKSRRCLSRRRVKRQQPEDSPDGFELWGRRRCASSKARIIRRGKATLNKRITYMGLYKSRFDDCIWDPQAIISLPTVRSPLFYIFSGRRKIGGGRSAWIGKFPSYGRRYEFDGGGGVVFVIGESAHPFRKTFALCGGVESRRKARTARDLRGVVLKGFNSTGIFLVCGERESYRSRSTLADITYPWAQKEAPTTISYACCTGDISHPEDVHQSSCIRGLARRTIGEDLFAAIKIQLIGKGSPLRIEANWCGQAAGIRYLRIRRFTVANKSRFLRSTGRLYGIPRYPGEGCKIDGRGITAADCLDAHESDTKFSSKVTSPPLKRPNIQFDAAVPGSVEQFAIVPLRSVLPFDPRVRDPNACIVHKVRKFSGVETGRPENLCRLEFIRSCRGRLSNDATHTCLVFFAGFRDEESSRRSRGRTNCGWNADCMCFHQASKLVTYKYGLAFNPRAPASPHHTNGPICSKGITTINVKPPDANSLHRGVRIYRYRAVI</sequence>